<keyword evidence="2" id="KW-1185">Reference proteome</keyword>
<accession>A0AAN9SSC0</accession>
<name>A0AAN9SSC0_PSOTE</name>
<dbReference type="Proteomes" id="UP001386955">
    <property type="component" value="Unassembled WGS sequence"/>
</dbReference>
<dbReference type="EMBL" id="JAYMYS010000002">
    <property type="protein sequence ID" value="KAK7405268.1"/>
    <property type="molecule type" value="Genomic_DNA"/>
</dbReference>
<organism evidence="1 2">
    <name type="scientific">Psophocarpus tetragonolobus</name>
    <name type="common">Winged bean</name>
    <name type="synonym">Dolichos tetragonolobus</name>
    <dbReference type="NCBI Taxonomy" id="3891"/>
    <lineage>
        <taxon>Eukaryota</taxon>
        <taxon>Viridiplantae</taxon>
        <taxon>Streptophyta</taxon>
        <taxon>Embryophyta</taxon>
        <taxon>Tracheophyta</taxon>
        <taxon>Spermatophyta</taxon>
        <taxon>Magnoliopsida</taxon>
        <taxon>eudicotyledons</taxon>
        <taxon>Gunneridae</taxon>
        <taxon>Pentapetalae</taxon>
        <taxon>rosids</taxon>
        <taxon>fabids</taxon>
        <taxon>Fabales</taxon>
        <taxon>Fabaceae</taxon>
        <taxon>Papilionoideae</taxon>
        <taxon>50 kb inversion clade</taxon>
        <taxon>NPAAA clade</taxon>
        <taxon>indigoferoid/millettioid clade</taxon>
        <taxon>Phaseoleae</taxon>
        <taxon>Psophocarpus</taxon>
    </lineage>
</organism>
<dbReference type="AlphaFoldDB" id="A0AAN9SSC0"/>
<gene>
    <name evidence="1" type="ORF">VNO78_06468</name>
</gene>
<evidence type="ECO:0000313" key="2">
    <source>
        <dbReference type="Proteomes" id="UP001386955"/>
    </source>
</evidence>
<sequence>MPWPPSVMQARCTSASLSPARLQESYSWSSPPSRVTLRATVPPPPSIAHSHQCTPPCFLLLFFSPKWLQSSSPSPSLPTPFLQPWNLYEQGSWEYSLHQGFFNLALERDASAFI</sequence>
<comment type="caution">
    <text evidence="1">The sequence shown here is derived from an EMBL/GenBank/DDBJ whole genome shotgun (WGS) entry which is preliminary data.</text>
</comment>
<reference evidence="1 2" key="1">
    <citation type="submission" date="2024-01" db="EMBL/GenBank/DDBJ databases">
        <title>The genomes of 5 underutilized Papilionoideae crops provide insights into root nodulation and disease resistanc.</title>
        <authorList>
            <person name="Jiang F."/>
        </authorList>
    </citation>
    <scope>NUCLEOTIDE SEQUENCE [LARGE SCALE GENOMIC DNA]</scope>
    <source>
        <strain evidence="1">DUOXIRENSHENG_FW03</strain>
        <tissue evidence="1">Leaves</tissue>
    </source>
</reference>
<protein>
    <submittedName>
        <fullName evidence="1">Uncharacterized protein</fullName>
    </submittedName>
</protein>
<proteinExistence type="predicted"/>
<evidence type="ECO:0000313" key="1">
    <source>
        <dbReference type="EMBL" id="KAK7405268.1"/>
    </source>
</evidence>